<dbReference type="GO" id="GO:0009252">
    <property type="term" value="P:peptidoglycan biosynthetic process"/>
    <property type="evidence" value="ECO:0007669"/>
    <property type="project" value="UniProtKB-UniRule"/>
</dbReference>
<evidence type="ECO:0000259" key="10">
    <source>
        <dbReference type="Pfam" id="PF02875"/>
    </source>
</evidence>
<gene>
    <name evidence="7" type="primary">murE</name>
    <name evidence="12" type="ORF">FHP08_04220</name>
</gene>
<sequence length="512" mass="54284">MTDPRQDSDPLVHSLVAWLRGVVAPGAHLVADSRAVRPGDVFVALPGRRSDGRRHIGDAVAAGAAAVVCEAGGEAPACSVPIREVEGLVRCVGLLAAAWYGDPSSKLVVVAVTGTNGKTSCTQWIARGLAESGRKSAVIGTLGSGIVEPGREGVTLASFGLTTPDAISLQRMLAAFVEAGVEVVAMEVSSIGIDQGRIDGLTVHTAVFTNFSRDHLDYHGDERAYLGAKLRLFAWPGLRMAIINGDDPIAPVVIDTVPEGVPTIAFGQLPGEHGWRARKKLSAWQIAEGTSSMAVSIGGDFGRAQIEFGVLGRFNVVNATAVAATWISLGMPFDEAMSMLRTLRPIPGRMQRLEAAGSPLVVVDYAHTPDALMSVLQALRPVATARGGFLWCVFGAGGDRDAGKRPLMGLVAERHADRVVITSDNPRSETPFRIASDIRAGLTREPWLTELDRREAIARTLRIAAPADVVLVAGKGHEDYQEIQGVRHPYSDVDTVCELLGLAQPAEERSDV</sequence>
<feature type="domain" description="Mur ligase C-terminal" evidence="10">
    <location>
        <begin position="348"/>
        <end position="476"/>
    </location>
</feature>
<comment type="PTM">
    <text evidence="7">Carboxylation is probably crucial for Mg(2+) binding and, consequently, for the gamma-phosphate positioning of ATP.</text>
</comment>
<dbReference type="GO" id="GO:0005737">
    <property type="term" value="C:cytoplasm"/>
    <property type="evidence" value="ECO:0007669"/>
    <property type="project" value="UniProtKB-SubCell"/>
</dbReference>
<dbReference type="Pfam" id="PF01225">
    <property type="entry name" value="Mur_ligase"/>
    <property type="match status" value="1"/>
</dbReference>
<evidence type="ECO:0000256" key="8">
    <source>
        <dbReference type="RuleBase" id="RU004135"/>
    </source>
</evidence>
<dbReference type="AlphaFoldDB" id="A0A5C8P6E5"/>
<dbReference type="GO" id="GO:0051301">
    <property type="term" value="P:cell division"/>
    <property type="evidence" value="ECO:0007669"/>
    <property type="project" value="UniProtKB-KW"/>
</dbReference>
<feature type="binding site" evidence="7">
    <location>
        <position position="474"/>
    </location>
    <ligand>
        <name>meso-2,6-diaminopimelate</name>
        <dbReference type="ChEBI" id="CHEBI:57791"/>
    </ligand>
</feature>
<evidence type="ECO:0000256" key="5">
    <source>
        <dbReference type="ARBA" id="ARBA00023306"/>
    </source>
</evidence>
<comment type="caution">
    <text evidence="12">The sequence shown here is derived from an EMBL/GenBank/DDBJ whole genome shotgun (WGS) entry which is preliminary data.</text>
</comment>
<feature type="modified residue" description="N6-carboxylysine" evidence="7">
    <location>
        <position position="229"/>
    </location>
</feature>
<keyword evidence="13" id="KW-1185">Reference proteome</keyword>
<evidence type="ECO:0000256" key="2">
    <source>
        <dbReference type="ARBA" id="ARBA00022618"/>
    </source>
</evidence>
<keyword evidence="5 7" id="KW-0131">Cell cycle</keyword>
<comment type="caution">
    <text evidence="7">Lacks conserved residue(s) required for the propagation of feature annotation.</text>
</comment>
<dbReference type="SUPFAM" id="SSF53244">
    <property type="entry name" value="MurD-like peptide ligases, peptide-binding domain"/>
    <property type="match status" value="1"/>
</dbReference>
<dbReference type="InterPro" id="IPR004101">
    <property type="entry name" value="Mur_ligase_C"/>
</dbReference>
<name>A0A5C8P6E5_9BURK</name>
<evidence type="ECO:0000259" key="11">
    <source>
        <dbReference type="Pfam" id="PF08245"/>
    </source>
</evidence>
<evidence type="ECO:0000256" key="6">
    <source>
        <dbReference type="ARBA" id="ARBA00023316"/>
    </source>
</evidence>
<comment type="similarity">
    <text evidence="1 7">Belongs to the MurCDEF family. MurE subfamily.</text>
</comment>
<feature type="binding site" evidence="7">
    <location>
        <position position="197"/>
    </location>
    <ligand>
        <name>UDP-N-acetyl-alpha-D-muramoyl-L-alanyl-D-glutamate</name>
        <dbReference type="ChEBI" id="CHEBI:83900"/>
    </ligand>
</feature>
<dbReference type="Gene3D" id="3.40.1390.10">
    <property type="entry name" value="MurE/MurF, N-terminal domain"/>
    <property type="match status" value="1"/>
</dbReference>
<feature type="domain" description="Mur ligase central" evidence="11">
    <location>
        <begin position="112"/>
        <end position="325"/>
    </location>
</feature>
<evidence type="ECO:0000259" key="9">
    <source>
        <dbReference type="Pfam" id="PF01225"/>
    </source>
</evidence>
<dbReference type="SUPFAM" id="SSF63418">
    <property type="entry name" value="MurE/MurF N-terminal domain"/>
    <property type="match status" value="1"/>
</dbReference>
<comment type="pathway">
    <text evidence="7 8">Cell wall biogenesis; peptidoglycan biosynthesis.</text>
</comment>
<feature type="binding site" evidence="7">
    <location>
        <position position="478"/>
    </location>
    <ligand>
        <name>meso-2,6-diaminopimelate</name>
        <dbReference type="ChEBI" id="CHEBI:57791"/>
    </ligand>
</feature>
<dbReference type="Gene3D" id="3.40.1190.10">
    <property type="entry name" value="Mur-like, catalytic domain"/>
    <property type="match status" value="1"/>
</dbReference>
<dbReference type="PANTHER" id="PTHR23135:SF4">
    <property type="entry name" value="UDP-N-ACETYLMURAMOYL-L-ALANYL-D-GLUTAMATE--2,6-DIAMINOPIMELATE LIGASE MURE HOMOLOG, CHLOROPLASTIC"/>
    <property type="match status" value="1"/>
</dbReference>
<dbReference type="EMBL" id="VDUY01000001">
    <property type="protein sequence ID" value="TXL68893.1"/>
    <property type="molecule type" value="Genomic_DNA"/>
</dbReference>
<dbReference type="SUPFAM" id="SSF53623">
    <property type="entry name" value="MurD-like peptide ligases, catalytic domain"/>
    <property type="match status" value="1"/>
</dbReference>
<feature type="binding site" evidence="7">
    <location>
        <begin position="424"/>
        <end position="427"/>
    </location>
    <ligand>
        <name>meso-2,6-diaminopimelate</name>
        <dbReference type="ChEBI" id="CHEBI:57791"/>
    </ligand>
</feature>
<evidence type="ECO:0000313" key="12">
    <source>
        <dbReference type="EMBL" id="TXL68893.1"/>
    </source>
</evidence>
<feature type="binding site" evidence="7">
    <location>
        <position position="33"/>
    </location>
    <ligand>
        <name>UDP-N-acetyl-alpha-D-muramoyl-L-alanyl-D-glutamate</name>
        <dbReference type="ChEBI" id="CHEBI:83900"/>
    </ligand>
</feature>
<dbReference type="GO" id="GO:0000287">
    <property type="term" value="F:magnesium ion binding"/>
    <property type="evidence" value="ECO:0007669"/>
    <property type="project" value="UniProtKB-UniRule"/>
</dbReference>
<evidence type="ECO:0000256" key="1">
    <source>
        <dbReference type="ARBA" id="ARBA00005898"/>
    </source>
</evidence>
<feature type="binding site" evidence="7">
    <location>
        <position position="400"/>
    </location>
    <ligand>
        <name>meso-2,6-diaminopimelate</name>
        <dbReference type="ChEBI" id="CHEBI:57791"/>
    </ligand>
</feature>
<dbReference type="EC" id="6.3.2.13" evidence="7"/>
<keyword evidence="7 12" id="KW-0436">Ligase</keyword>
<dbReference type="GO" id="GO:0008765">
    <property type="term" value="F:UDP-N-acetylmuramoylalanyl-D-glutamate-2,6-diaminopimelate ligase activity"/>
    <property type="evidence" value="ECO:0007669"/>
    <property type="project" value="UniProtKB-UniRule"/>
</dbReference>
<dbReference type="GO" id="GO:0071555">
    <property type="term" value="P:cell wall organization"/>
    <property type="evidence" value="ECO:0007669"/>
    <property type="project" value="UniProtKB-KW"/>
</dbReference>
<keyword evidence="7" id="KW-0547">Nucleotide-binding</keyword>
<dbReference type="RefSeq" id="WP_147703028.1">
    <property type="nucleotide sequence ID" value="NZ_VDUY01000001.1"/>
</dbReference>
<comment type="subcellular location">
    <subcellularLocation>
        <location evidence="7 8">Cytoplasm</location>
    </subcellularLocation>
</comment>
<dbReference type="InterPro" id="IPR035911">
    <property type="entry name" value="MurE/MurF_N"/>
</dbReference>
<keyword evidence="3 7" id="KW-0133">Cell shape</keyword>
<dbReference type="GO" id="GO:0005524">
    <property type="term" value="F:ATP binding"/>
    <property type="evidence" value="ECO:0007669"/>
    <property type="project" value="UniProtKB-UniRule"/>
</dbReference>
<feature type="short sequence motif" description="Meso-diaminopimelate recognition motif" evidence="7">
    <location>
        <begin position="424"/>
        <end position="427"/>
    </location>
</feature>
<feature type="binding site" evidence="7">
    <location>
        <position position="195"/>
    </location>
    <ligand>
        <name>UDP-N-acetyl-alpha-D-muramoyl-L-alanyl-D-glutamate</name>
        <dbReference type="ChEBI" id="CHEBI:83900"/>
    </ligand>
</feature>
<evidence type="ECO:0000256" key="4">
    <source>
        <dbReference type="ARBA" id="ARBA00022984"/>
    </source>
</evidence>
<dbReference type="HAMAP" id="MF_00208">
    <property type="entry name" value="MurE"/>
    <property type="match status" value="1"/>
</dbReference>
<dbReference type="Proteomes" id="UP000321548">
    <property type="component" value="Unassembled WGS sequence"/>
</dbReference>
<proteinExistence type="inferred from homology"/>
<keyword evidence="7" id="KW-0963">Cytoplasm</keyword>
<comment type="catalytic activity">
    <reaction evidence="7">
        <text>UDP-N-acetyl-alpha-D-muramoyl-L-alanyl-D-glutamate + meso-2,6-diaminopimelate + ATP = UDP-N-acetyl-alpha-D-muramoyl-L-alanyl-gamma-D-glutamyl-meso-2,6-diaminopimelate + ADP + phosphate + H(+)</text>
        <dbReference type="Rhea" id="RHEA:23676"/>
        <dbReference type="ChEBI" id="CHEBI:15378"/>
        <dbReference type="ChEBI" id="CHEBI:30616"/>
        <dbReference type="ChEBI" id="CHEBI:43474"/>
        <dbReference type="ChEBI" id="CHEBI:57791"/>
        <dbReference type="ChEBI" id="CHEBI:83900"/>
        <dbReference type="ChEBI" id="CHEBI:83905"/>
        <dbReference type="ChEBI" id="CHEBI:456216"/>
        <dbReference type="EC" id="6.3.2.13"/>
    </reaction>
</comment>
<dbReference type="Gene3D" id="3.90.190.20">
    <property type="entry name" value="Mur ligase, C-terminal domain"/>
    <property type="match status" value="1"/>
</dbReference>
<dbReference type="InterPro" id="IPR013221">
    <property type="entry name" value="Mur_ligase_cen"/>
</dbReference>
<feature type="binding site" evidence="7">
    <location>
        <begin position="162"/>
        <end position="163"/>
    </location>
    <ligand>
        <name>UDP-N-acetyl-alpha-D-muramoyl-L-alanyl-D-glutamate</name>
        <dbReference type="ChEBI" id="CHEBI:83900"/>
    </ligand>
</feature>
<keyword evidence="2 7" id="KW-0132">Cell division</keyword>
<keyword evidence="6 7" id="KW-0961">Cell wall biogenesis/degradation</keyword>
<dbReference type="InterPro" id="IPR036565">
    <property type="entry name" value="Mur-like_cat_sf"/>
</dbReference>
<organism evidence="12 13">
    <name type="scientific">Zeimonas arvi</name>
    <dbReference type="NCBI Taxonomy" id="2498847"/>
    <lineage>
        <taxon>Bacteria</taxon>
        <taxon>Pseudomonadati</taxon>
        <taxon>Pseudomonadota</taxon>
        <taxon>Betaproteobacteria</taxon>
        <taxon>Burkholderiales</taxon>
        <taxon>Burkholderiaceae</taxon>
        <taxon>Zeimonas</taxon>
    </lineage>
</organism>
<accession>A0A5C8P6E5</accession>
<evidence type="ECO:0000313" key="13">
    <source>
        <dbReference type="Proteomes" id="UP000321548"/>
    </source>
</evidence>
<feature type="binding site" evidence="7">
    <location>
        <position position="189"/>
    </location>
    <ligand>
        <name>UDP-N-acetyl-alpha-D-muramoyl-L-alanyl-D-glutamate</name>
        <dbReference type="ChEBI" id="CHEBI:83900"/>
    </ligand>
</feature>
<evidence type="ECO:0000256" key="7">
    <source>
        <dbReference type="HAMAP-Rule" id="MF_00208"/>
    </source>
</evidence>
<evidence type="ECO:0000256" key="3">
    <source>
        <dbReference type="ARBA" id="ARBA00022960"/>
    </source>
</evidence>
<dbReference type="PANTHER" id="PTHR23135">
    <property type="entry name" value="MUR LIGASE FAMILY MEMBER"/>
    <property type="match status" value="1"/>
</dbReference>
<dbReference type="NCBIfam" id="TIGR01085">
    <property type="entry name" value="murE"/>
    <property type="match status" value="1"/>
</dbReference>
<dbReference type="OrthoDB" id="9800958at2"/>
<dbReference type="UniPathway" id="UPA00219"/>
<comment type="cofactor">
    <cofactor evidence="7">
        <name>Mg(2+)</name>
        <dbReference type="ChEBI" id="CHEBI:18420"/>
    </cofactor>
</comment>
<feature type="binding site" evidence="7">
    <location>
        <begin position="114"/>
        <end position="120"/>
    </location>
    <ligand>
        <name>ATP</name>
        <dbReference type="ChEBI" id="CHEBI:30616"/>
    </ligand>
</feature>
<dbReference type="InterPro" id="IPR005761">
    <property type="entry name" value="UDP-N-AcMur-Glu-dNH2Pim_ligase"/>
</dbReference>
<protein>
    <recommendedName>
        <fullName evidence="7">UDP-N-acetylmuramoyl-L-alanyl-D-glutamate--2,6-diaminopimelate ligase</fullName>
        <ecNumber evidence="7">6.3.2.13</ecNumber>
    </recommendedName>
    <alternativeName>
        <fullName evidence="7">Meso-A2pm-adding enzyme</fullName>
    </alternativeName>
    <alternativeName>
        <fullName evidence="7">Meso-diaminopimelate-adding enzyme</fullName>
    </alternativeName>
    <alternativeName>
        <fullName evidence="7">UDP-MurNAc-L-Ala-D-Glu:meso-diaminopimelate ligase</fullName>
    </alternativeName>
    <alternativeName>
        <fullName evidence="7">UDP-MurNAc-tripeptide synthetase</fullName>
    </alternativeName>
    <alternativeName>
        <fullName evidence="7">UDP-N-acetylmuramyl-tripeptide synthetase</fullName>
    </alternativeName>
</protein>
<keyword evidence="4 7" id="KW-0573">Peptidoglycan synthesis</keyword>
<dbReference type="GO" id="GO:0008360">
    <property type="term" value="P:regulation of cell shape"/>
    <property type="evidence" value="ECO:0007669"/>
    <property type="project" value="UniProtKB-KW"/>
</dbReference>
<keyword evidence="7" id="KW-0067">ATP-binding</keyword>
<feature type="domain" description="Mur ligase N-terminal catalytic" evidence="9">
    <location>
        <begin position="30"/>
        <end position="99"/>
    </location>
</feature>
<dbReference type="InterPro" id="IPR000713">
    <property type="entry name" value="Mur_ligase_N"/>
</dbReference>
<dbReference type="NCBIfam" id="NF001126">
    <property type="entry name" value="PRK00139.1-4"/>
    <property type="match status" value="1"/>
</dbReference>
<dbReference type="Pfam" id="PF08245">
    <property type="entry name" value="Mur_ligase_M"/>
    <property type="match status" value="1"/>
</dbReference>
<reference evidence="12 13" key="1">
    <citation type="submission" date="2019-06" db="EMBL/GenBank/DDBJ databases">
        <title>Quisquiliibacterium sp. nov., isolated from a maize field.</title>
        <authorList>
            <person name="Lin S.-Y."/>
            <person name="Tsai C.-F."/>
            <person name="Young C.-C."/>
        </authorList>
    </citation>
    <scope>NUCLEOTIDE SEQUENCE [LARGE SCALE GENOMIC DNA]</scope>
    <source>
        <strain evidence="12 13">CC-CFT501</strain>
    </source>
</reference>
<dbReference type="Pfam" id="PF02875">
    <property type="entry name" value="Mur_ligase_C"/>
    <property type="match status" value="1"/>
</dbReference>
<dbReference type="InterPro" id="IPR036615">
    <property type="entry name" value="Mur_ligase_C_dom_sf"/>
</dbReference>
<comment type="function">
    <text evidence="7">Catalyzes the addition of meso-diaminopimelic acid to the nucleotide precursor UDP-N-acetylmuramoyl-L-alanyl-D-glutamate (UMAG) in the biosynthesis of bacterial cell-wall peptidoglycan.</text>
</comment>
<keyword evidence="7" id="KW-0460">Magnesium</keyword>